<gene>
    <name evidence="1" type="primary">ENT3</name>
    <name evidence="1" type="ORF">FBU59_003918</name>
</gene>
<keyword evidence="2" id="KW-1185">Reference proteome</keyword>
<evidence type="ECO:0000313" key="2">
    <source>
        <dbReference type="Proteomes" id="UP001150603"/>
    </source>
</evidence>
<organism evidence="1 2">
    <name type="scientific">Linderina macrospora</name>
    <dbReference type="NCBI Taxonomy" id="4868"/>
    <lineage>
        <taxon>Eukaryota</taxon>
        <taxon>Fungi</taxon>
        <taxon>Fungi incertae sedis</taxon>
        <taxon>Zoopagomycota</taxon>
        <taxon>Kickxellomycotina</taxon>
        <taxon>Kickxellomycetes</taxon>
        <taxon>Kickxellales</taxon>
        <taxon>Kickxellaceae</taxon>
        <taxon>Linderina</taxon>
    </lineage>
</organism>
<reference evidence="1" key="1">
    <citation type="submission" date="2022-07" db="EMBL/GenBank/DDBJ databases">
        <title>Phylogenomic reconstructions and comparative analyses of Kickxellomycotina fungi.</title>
        <authorList>
            <person name="Reynolds N.K."/>
            <person name="Stajich J.E."/>
            <person name="Barry K."/>
            <person name="Grigoriev I.V."/>
            <person name="Crous P."/>
            <person name="Smith M.E."/>
        </authorList>
    </citation>
    <scope>NUCLEOTIDE SEQUENCE</scope>
    <source>
        <strain evidence="1">NRRL 5244</strain>
    </source>
</reference>
<dbReference type="EMBL" id="JANBPW010002654">
    <property type="protein sequence ID" value="KAJ1940061.1"/>
    <property type="molecule type" value="Genomic_DNA"/>
</dbReference>
<evidence type="ECO:0000313" key="1">
    <source>
        <dbReference type="EMBL" id="KAJ1940061.1"/>
    </source>
</evidence>
<name>A0ACC1J787_9FUNG</name>
<accession>A0ACC1J787</accession>
<dbReference type="Proteomes" id="UP001150603">
    <property type="component" value="Unassembled WGS sequence"/>
</dbReference>
<comment type="caution">
    <text evidence="1">The sequence shown here is derived from an EMBL/GenBank/DDBJ whole genome shotgun (WGS) entry which is preliminary data.</text>
</comment>
<sequence length="416" mass="43098">AFNEIMPAIYMRFNDTDPSSWRQVYKALQLLEYLVRNGSERVVDDVRGHITIVKMLRNFHYIDDNGKDQGINVRQRSKELLDLVNDSERVREERKKAKANRSKYSGHSGGGGMEGFGSSRGGFGSTGGGSGSSRSGFGSSSGGKYTGFGRDSYVPSSSSRYNDDSETSSHRSGSDSGTSNVRSGRSSAKPQQPTTTPVREKKAPKPAGPVVADLFSFDDEVDASPAIPVLGTAPIAPPPAAPAKTNALVDDFGDDFGDFQGGFSSAPQPAASAAPAAKAASAVPATGGMDLLGGDDLLSGFQPLSASSTAATAGSSQQAFGDFAGMSQASTPLQPANYTSVKPSPAVPVASPPAPSNGSKSAATKSDAFSDIWGANSDLLSLDSLSLSSKKGKGAADQKPKFSMNQLANQNKFGGI</sequence>
<feature type="non-terminal residue" evidence="1">
    <location>
        <position position="1"/>
    </location>
</feature>
<protein>
    <submittedName>
        <fullName evidence="1">Epsin-3, clathrin recruitment and traffic between the Golgi and endosome</fullName>
    </submittedName>
</protein>
<proteinExistence type="predicted"/>